<dbReference type="InterPro" id="IPR029063">
    <property type="entry name" value="SAM-dependent_MTases_sf"/>
</dbReference>
<accession>A0A4Q5J0B0</accession>
<dbReference type="OrthoDB" id="189743at2"/>
<dbReference type="CDD" id="cd02440">
    <property type="entry name" value="AdoMet_MTases"/>
    <property type="match status" value="1"/>
</dbReference>
<dbReference type="EMBL" id="SDPU01000022">
    <property type="protein sequence ID" value="RYU11940.1"/>
    <property type="molecule type" value="Genomic_DNA"/>
</dbReference>
<evidence type="ECO:0000259" key="1">
    <source>
        <dbReference type="Pfam" id="PF13649"/>
    </source>
</evidence>
<evidence type="ECO:0000313" key="2">
    <source>
        <dbReference type="EMBL" id="RYU11940.1"/>
    </source>
</evidence>
<reference evidence="2 3" key="1">
    <citation type="submission" date="2019-01" db="EMBL/GenBank/DDBJ databases">
        <title>Nocardioides guangzhouensis sp. nov., an actinobacterium isolated from soil.</title>
        <authorList>
            <person name="Fu Y."/>
            <person name="Cai Y."/>
            <person name="Lin Z."/>
            <person name="Chen P."/>
        </authorList>
    </citation>
    <scope>NUCLEOTIDE SEQUENCE [LARGE SCALE GENOMIC DNA]</scope>
    <source>
        <strain evidence="2 3">NBRC 105384</strain>
    </source>
</reference>
<dbReference type="GO" id="GO:0032259">
    <property type="term" value="P:methylation"/>
    <property type="evidence" value="ECO:0007669"/>
    <property type="project" value="UniProtKB-KW"/>
</dbReference>
<name>A0A4Q5J0B0_9ACTN</name>
<proteinExistence type="predicted"/>
<dbReference type="InterPro" id="IPR041698">
    <property type="entry name" value="Methyltransf_25"/>
</dbReference>
<dbReference type="Proteomes" id="UP000291189">
    <property type="component" value="Unassembled WGS sequence"/>
</dbReference>
<evidence type="ECO:0000313" key="3">
    <source>
        <dbReference type="Proteomes" id="UP000291189"/>
    </source>
</evidence>
<dbReference type="AlphaFoldDB" id="A0A4Q5J0B0"/>
<feature type="domain" description="Methyltransferase" evidence="1">
    <location>
        <begin position="71"/>
        <end position="161"/>
    </location>
</feature>
<dbReference type="RefSeq" id="WP_129987528.1">
    <property type="nucleotide sequence ID" value="NZ_SDPU01000022.1"/>
</dbReference>
<keyword evidence="2" id="KW-0489">Methyltransferase</keyword>
<protein>
    <submittedName>
        <fullName evidence="2">Methyltransferase domain-containing protein</fullName>
    </submittedName>
</protein>
<sequence>MTDERSWARAADRLGTAAARDGEPTRWFEELWSAAVRDEVDTPWPRTDPMPLVAQHLAALGPGEGRRAVVVGVGLGADAQATAAHGWATTAFDISPSAIRLVTARYPDSPVEFRVADLLDLPEDLRGAFDLVVEVFTVQAMPPVVRSEAGAGLRALLRPGGEMVAVQVIRPDGAPYPEEPPWPLDEAEMRALAGDDVRLVSLDRHASSDGQWPLWSAVLRRDA</sequence>
<gene>
    <name evidence="2" type="ORF">ETU37_11825</name>
</gene>
<dbReference type="SUPFAM" id="SSF53335">
    <property type="entry name" value="S-adenosyl-L-methionine-dependent methyltransferases"/>
    <property type="match status" value="1"/>
</dbReference>
<organism evidence="2 3">
    <name type="scientific">Nocardioides iriomotensis</name>
    <dbReference type="NCBI Taxonomy" id="715784"/>
    <lineage>
        <taxon>Bacteria</taxon>
        <taxon>Bacillati</taxon>
        <taxon>Actinomycetota</taxon>
        <taxon>Actinomycetes</taxon>
        <taxon>Propionibacteriales</taxon>
        <taxon>Nocardioidaceae</taxon>
        <taxon>Nocardioides</taxon>
    </lineage>
</organism>
<dbReference type="Gene3D" id="3.40.50.150">
    <property type="entry name" value="Vaccinia Virus protein VP39"/>
    <property type="match status" value="1"/>
</dbReference>
<dbReference type="GO" id="GO:0008168">
    <property type="term" value="F:methyltransferase activity"/>
    <property type="evidence" value="ECO:0007669"/>
    <property type="project" value="UniProtKB-KW"/>
</dbReference>
<keyword evidence="3" id="KW-1185">Reference proteome</keyword>
<keyword evidence="2" id="KW-0808">Transferase</keyword>
<dbReference type="Pfam" id="PF13649">
    <property type="entry name" value="Methyltransf_25"/>
    <property type="match status" value="1"/>
</dbReference>
<comment type="caution">
    <text evidence="2">The sequence shown here is derived from an EMBL/GenBank/DDBJ whole genome shotgun (WGS) entry which is preliminary data.</text>
</comment>